<keyword evidence="3" id="KW-0660">Purine salvage</keyword>
<dbReference type="RefSeq" id="WP_068802942.1">
    <property type="nucleotide sequence ID" value="NZ_CP014671.1"/>
</dbReference>
<evidence type="ECO:0000313" key="6">
    <source>
        <dbReference type="Proteomes" id="UP000092952"/>
    </source>
</evidence>
<dbReference type="NCBIfam" id="NF006599">
    <property type="entry name" value="PRK09136.1"/>
    <property type="match status" value="1"/>
</dbReference>
<sequence length="266" mass="27359">MIAILGGSGLDRWPQLGTLTPQSVSTPYGEPAAPLLCGRIDGIAVCFLPRHGAAHSLPPHRINYRANLWALKQAGARAVVAVATVGSIPAHIPPGALVLPDQIVDYTHGREATFFDGDCLDDAGSRVEHIEFTEPYDAGLRAALLAAASDAGIALIDGATYAATQGPRLETRAEIDRLERDGCHIVGMTGMPEAALARELALPYACLAVVANRAAGRGGSSLLAEIEQHLAGGIAAAQRLLVAALPGLAATCQPDPGTAPAPGNPL</sequence>
<dbReference type="GO" id="GO:0017061">
    <property type="term" value="F:S-methyl-5-thioadenosine phosphorylase activity"/>
    <property type="evidence" value="ECO:0007669"/>
    <property type="project" value="InterPro"/>
</dbReference>
<organism evidence="5 6">
    <name type="scientific">Immundisolibacter cernigliae</name>
    <dbReference type="NCBI Taxonomy" id="1810504"/>
    <lineage>
        <taxon>Bacteria</taxon>
        <taxon>Pseudomonadati</taxon>
        <taxon>Pseudomonadota</taxon>
        <taxon>Gammaproteobacteria</taxon>
        <taxon>Immundisolibacterales</taxon>
        <taxon>Immundisolibacteraceae</taxon>
        <taxon>Immundisolibacter</taxon>
    </lineage>
</organism>
<name>A0A1B1YRN0_9GAMM</name>
<comment type="similarity">
    <text evidence="3">Belongs to the PNP/MTAP phosphorylase family. MTAP subfamily.</text>
</comment>
<feature type="binding site" evidence="3">
    <location>
        <position position="189"/>
    </location>
    <ligand>
        <name>phosphate</name>
        <dbReference type="ChEBI" id="CHEBI:43474"/>
    </ligand>
</feature>
<feature type="site" description="Important for substrate specificity" evidence="3">
    <location>
        <position position="223"/>
    </location>
</feature>
<comment type="pathway">
    <text evidence="3">Purine metabolism; purine nucleoside salvage.</text>
</comment>
<keyword evidence="1 3" id="KW-0328">Glycosyltransferase</keyword>
<evidence type="ECO:0000259" key="4">
    <source>
        <dbReference type="Pfam" id="PF01048"/>
    </source>
</evidence>
<dbReference type="InterPro" id="IPR000845">
    <property type="entry name" value="Nucleoside_phosphorylase_d"/>
</dbReference>
<dbReference type="STRING" id="1810504.PG2T_04065"/>
<feature type="site" description="Important for substrate specificity" evidence="3">
    <location>
        <position position="170"/>
    </location>
</feature>
<evidence type="ECO:0000256" key="3">
    <source>
        <dbReference type="HAMAP-Rule" id="MF_01963"/>
    </source>
</evidence>
<feature type="domain" description="Nucleoside phosphorylase" evidence="4">
    <location>
        <begin position="2"/>
        <end position="245"/>
    </location>
</feature>
<dbReference type="KEGG" id="gbi:PG2T_04065"/>
<dbReference type="HAMAP" id="MF_01963">
    <property type="entry name" value="MTAP"/>
    <property type="match status" value="1"/>
</dbReference>
<keyword evidence="6" id="KW-1185">Reference proteome</keyword>
<dbReference type="PANTHER" id="PTHR42679:SF2">
    <property type="entry name" value="S-METHYL-5'-THIOADENOSINE PHOSPHORYLASE"/>
    <property type="match status" value="1"/>
</dbReference>
<feature type="binding site" evidence="3">
    <location>
        <position position="8"/>
    </location>
    <ligand>
        <name>phosphate</name>
        <dbReference type="ChEBI" id="CHEBI:43474"/>
    </ligand>
</feature>
<accession>A0A1B1YRN0</accession>
<dbReference type="GO" id="GO:0019509">
    <property type="term" value="P:L-methionine salvage from methylthioadenosine"/>
    <property type="evidence" value="ECO:0007669"/>
    <property type="project" value="TreeGrafter"/>
</dbReference>
<dbReference type="Pfam" id="PF01048">
    <property type="entry name" value="PNP_UDP_1"/>
    <property type="match status" value="1"/>
</dbReference>
<feature type="binding site" evidence="3">
    <location>
        <position position="188"/>
    </location>
    <ligand>
        <name>substrate</name>
    </ligand>
</feature>
<keyword evidence="2 3" id="KW-0808">Transferase</keyword>
<dbReference type="EMBL" id="CP014671">
    <property type="protein sequence ID" value="ANX03446.1"/>
    <property type="molecule type" value="Genomic_DNA"/>
</dbReference>
<comment type="subunit">
    <text evidence="3">Homohexamer. Dimer of a homotrimer.</text>
</comment>
<protein>
    <recommendedName>
        <fullName evidence="3">Probable 6-oxopurine nucleoside phosphorylase</fullName>
        <ecNumber evidence="3">2.4.2.1</ecNumber>
    </recommendedName>
    <alternativeName>
        <fullName evidence="3">Purine nucleoside phosphorylase</fullName>
        <shortName evidence="3">PNP</shortName>
    </alternativeName>
</protein>
<dbReference type="InterPro" id="IPR010044">
    <property type="entry name" value="MTAP"/>
</dbReference>
<evidence type="ECO:0000313" key="5">
    <source>
        <dbReference type="EMBL" id="ANX03446.1"/>
    </source>
</evidence>
<dbReference type="OrthoDB" id="1523230at2"/>
<gene>
    <name evidence="5" type="ORF">PG2T_04065</name>
</gene>
<dbReference type="SUPFAM" id="SSF53167">
    <property type="entry name" value="Purine and uridine phosphorylases"/>
    <property type="match status" value="1"/>
</dbReference>
<reference evidence="6" key="1">
    <citation type="submission" date="2016-03" db="EMBL/GenBank/DDBJ databases">
        <title>Complete genome sequence of Solimmundus cernigliae, representing a novel lineage of polycyclic aromatic hydrocarbon degraders within the Gammaproteobacteria.</title>
        <authorList>
            <person name="Singleton D.R."/>
            <person name="Dickey A.N."/>
            <person name="Scholl E.H."/>
            <person name="Wright F.A."/>
            <person name="Aitken M.D."/>
        </authorList>
    </citation>
    <scope>NUCLEOTIDE SEQUENCE [LARGE SCALE GENOMIC DNA]</scope>
    <source>
        <strain evidence="6">TR3.2</strain>
    </source>
</reference>
<dbReference type="InParanoid" id="A0A1B1YRN0"/>
<feature type="binding site" evidence="3">
    <location>
        <begin position="50"/>
        <end position="51"/>
    </location>
    <ligand>
        <name>phosphate</name>
        <dbReference type="ChEBI" id="CHEBI:43474"/>
    </ligand>
</feature>
<feature type="binding site" evidence="3">
    <location>
        <begin position="212"/>
        <end position="214"/>
    </location>
    <ligand>
        <name>substrate</name>
    </ligand>
</feature>
<dbReference type="CDD" id="cd09010">
    <property type="entry name" value="MTAP_SsMTAPII_like_MTIP"/>
    <property type="match status" value="1"/>
</dbReference>
<dbReference type="Proteomes" id="UP000092952">
    <property type="component" value="Chromosome"/>
</dbReference>
<comment type="catalytic activity">
    <reaction evidence="3">
        <text>a purine D-ribonucleoside + phosphate = a purine nucleobase + alpha-D-ribose 1-phosphate</text>
        <dbReference type="Rhea" id="RHEA:19805"/>
        <dbReference type="ChEBI" id="CHEBI:26386"/>
        <dbReference type="ChEBI" id="CHEBI:43474"/>
        <dbReference type="ChEBI" id="CHEBI:57720"/>
        <dbReference type="ChEBI" id="CHEBI:142355"/>
        <dbReference type="EC" id="2.4.2.1"/>
    </reaction>
</comment>
<evidence type="ECO:0000256" key="2">
    <source>
        <dbReference type="ARBA" id="ARBA00022679"/>
    </source>
</evidence>
<dbReference type="GO" id="GO:0005829">
    <property type="term" value="C:cytosol"/>
    <property type="evidence" value="ECO:0007669"/>
    <property type="project" value="TreeGrafter"/>
</dbReference>
<dbReference type="AlphaFoldDB" id="A0A1B1YRN0"/>
<dbReference type="FunCoup" id="A0A1B1YRN0">
    <property type="interactions" value="479"/>
</dbReference>
<dbReference type="InterPro" id="IPR035994">
    <property type="entry name" value="Nucleoside_phosphorylase_sf"/>
</dbReference>
<dbReference type="Gene3D" id="3.40.50.1580">
    <property type="entry name" value="Nucleoside phosphorylase domain"/>
    <property type="match status" value="1"/>
</dbReference>
<comment type="function">
    <text evidence="3">Purine nucleoside phosphorylase which is highly specific for 6-oxopurine nucleosides. Cleaves guanosine or inosine to respective bases and sugar-1-phosphate molecules. Involved in purine salvage.</text>
</comment>
<dbReference type="EC" id="2.4.2.1" evidence="3"/>
<dbReference type="PANTHER" id="PTHR42679">
    <property type="entry name" value="S-METHYL-5'-THIOADENOSINE PHOSPHORYLASE"/>
    <property type="match status" value="1"/>
</dbReference>
<dbReference type="UniPathway" id="UPA00606"/>
<comment type="caution">
    <text evidence="3">Lacks conserved residue(s) required for the propagation of feature annotation.</text>
</comment>
<evidence type="ECO:0000256" key="1">
    <source>
        <dbReference type="ARBA" id="ARBA00022676"/>
    </source>
</evidence>
<proteinExistence type="inferred from homology"/>
<comment type="miscellaneous">
    <text evidence="3">Although this enzyme belongs to the family of MTA phosphorylases based on sequence homology, it has been shown that conserved amino acid substitutions in the substrate binding pocket convert the substrate specificity of this enzyme from 6-aminopurines to 6-oxopurines.</text>
</comment>
<dbReference type="GO" id="GO:0006166">
    <property type="term" value="P:purine ribonucleoside salvage"/>
    <property type="evidence" value="ECO:0007669"/>
    <property type="project" value="UniProtKB-UniRule"/>
</dbReference>